<feature type="signal peptide" evidence="1">
    <location>
        <begin position="1"/>
        <end position="16"/>
    </location>
</feature>
<dbReference type="AlphaFoldDB" id="A0A9W9G757"/>
<organism evidence="2 3">
    <name type="scientific">Penicillium angulare</name>
    <dbReference type="NCBI Taxonomy" id="116970"/>
    <lineage>
        <taxon>Eukaryota</taxon>
        <taxon>Fungi</taxon>
        <taxon>Dikarya</taxon>
        <taxon>Ascomycota</taxon>
        <taxon>Pezizomycotina</taxon>
        <taxon>Eurotiomycetes</taxon>
        <taxon>Eurotiomycetidae</taxon>
        <taxon>Eurotiales</taxon>
        <taxon>Aspergillaceae</taxon>
        <taxon>Penicillium</taxon>
    </lineage>
</organism>
<keyword evidence="3" id="KW-1185">Reference proteome</keyword>
<sequence>MKFTITLLTIAAAVIARSSSGKGSSTTCSSNQVVVCSGNGNGGLLSLGNIAPGLLGDNCSGGDVYCCSQDDVEQIGLVNLDLNAQCSLNHLL</sequence>
<proteinExistence type="predicted"/>
<comment type="caution">
    <text evidence="2">The sequence shown here is derived from an EMBL/GenBank/DDBJ whole genome shotgun (WGS) entry which is preliminary data.</text>
</comment>
<evidence type="ECO:0000313" key="2">
    <source>
        <dbReference type="EMBL" id="KAJ5113277.1"/>
    </source>
</evidence>
<name>A0A9W9G757_9EURO</name>
<dbReference type="Proteomes" id="UP001149165">
    <property type="component" value="Unassembled WGS sequence"/>
</dbReference>
<feature type="chain" id="PRO_5040951705" description="Hydrophobin" evidence="1">
    <location>
        <begin position="17"/>
        <end position="92"/>
    </location>
</feature>
<evidence type="ECO:0008006" key="4">
    <source>
        <dbReference type="Google" id="ProtNLM"/>
    </source>
</evidence>
<gene>
    <name evidence="2" type="ORF">N7456_001811</name>
</gene>
<accession>A0A9W9G757</accession>
<keyword evidence="1" id="KW-0732">Signal</keyword>
<reference evidence="2" key="1">
    <citation type="submission" date="2022-11" db="EMBL/GenBank/DDBJ databases">
        <authorList>
            <person name="Petersen C."/>
        </authorList>
    </citation>
    <scope>NUCLEOTIDE SEQUENCE</scope>
    <source>
        <strain evidence="2">IBT 30069</strain>
    </source>
</reference>
<reference evidence="2" key="2">
    <citation type="journal article" date="2023" name="IMA Fungus">
        <title>Comparative genomic study of the Penicillium genus elucidates a diverse pangenome and 15 lateral gene transfer events.</title>
        <authorList>
            <person name="Petersen C."/>
            <person name="Sorensen T."/>
            <person name="Nielsen M.R."/>
            <person name="Sondergaard T.E."/>
            <person name="Sorensen J.L."/>
            <person name="Fitzpatrick D.A."/>
            <person name="Frisvad J.C."/>
            <person name="Nielsen K.L."/>
        </authorList>
    </citation>
    <scope>NUCLEOTIDE SEQUENCE</scope>
    <source>
        <strain evidence="2">IBT 30069</strain>
    </source>
</reference>
<dbReference type="EMBL" id="JAPQKH010000002">
    <property type="protein sequence ID" value="KAJ5113277.1"/>
    <property type="molecule type" value="Genomic_DNA"/>
</dbReference>
<evidence type="ECO:0000256" key="1">
    <source>
        <dbReference type="SAM" id="SignalP"/>
    </source>
</evidence>
<evidence type="ECO:0000313" key="3">
    <source>
        <dbReference type="Proteomes" id="UP001149165"/>
    </source>
</evidence>
<protein>
    <recommendedName>
        <fullName evidence="4">Hydrophobin</fullName>
    </recommendedName>
</protein>
<dbReference type="OrthoDB" id="4356380at2759"/>